<comment type="caution">
    <text evidence="1">The sequence shown here is derived from an EMBL/GenBank/DDBJ whole genome shotgun (WGS) entry which is preliminary data.</text>
</comment>
<dbReference type="Gramene" id="PRQ35901">
    <property type="protein sequence ID" value="PRQ35901"/>
    <property type="gene ID" value="RchiOBHm_Chr4g0385561"/>
</dbReference>
<gene>
    <name evidence="1" type="ORF">RchiOBHm_Chr4g0385561</name>
</gene>
<sequence>MKSFLYNAQGFYEIKVVHKEPRHVSALICLVLSSDFDRHHTGLTLRVHQSLIEESNCTCHCLLVMQS</sequence>
<keyword evidence="2" id="KW-1185">Reference proteome</keyword>
<proteinExistence type="predicted"/>
<evidence type="ECO:0000313" key="1">
    <source>
        <dbReference type="EMBL" id="PRQ35901.1"/>
    </source>
</evidence>
<name>A0A2P6QNZ9_ROSCH</name>
<dbReference type="Proteomes" id="UP000238479">
    <property type="component" value="Chromosome 4"/>
</dbReference>
<protein>
    <submittedName>
        <fullName evidence="1">Uncharacterized protein</fullName>
    </submittedName>
</protein>
<accession>A0A2P6QNZ9</accession>
<dbReference type="AlphaFoldDB" id="A0A2P6QNZ9"/>
<evidence type="ECO:0000313" key="2">
    <source>
        <dbReference type="Proteomes" id="UP000238479"/>
    </source>
</evidence>
<dbReference type="EMBL" id="PDCK01000042">
    <property type="protein sequence ID" value="PRQ35901.1"/>
    <property type="molecule type" value="Genomic_DNA"/>
</dbReference>
<reference evidence="1 2" key="1">
    <citation type="journal article" date="2018" name="Nat. Genet.">
        <title>The Rosa genome provides new insights in the design of modern roses.</title>
        <authorList>
            <person name="Bendahmane M."/>
        </authorList>
    </citation>
    <scope>NUCLEOTIDE SEQUENCE [LARGE SCALE GENOMIC DNA]</scope>
    <source>
        <strain evidence="2">cv. Old Blush</strain>
    </source>
</reference>
<organism evidence="1 2">
    <name type="scientific">Rosa chinensis</name>
    <name type="common">China rose</name>
    <dbReference type="NCBI Taxonomy" id="74649"/>
    <lineage>
        <taxon>Eukaryota</taxon>
        <taxon>Viridiplantae</taxon>
        <taxon>Streptophyta</taxon>
        <taxon>Embryophyta</taxon>
        <taxon>Tracheophyta</taxon>
        <taxon>Spermatophyta</taxon>
        <taxon>Magnoliopsida</taxon>
        <taxon>eudicotyledons</taxon>
        <taxon>Gunneridae</taxon>
        <taxon>Pentapetalae</taxon>
        <taxon>rosids</taxon>
        <taxon>fabids</taxon>
        <taxon>Rosales</taxon>
        <taxon>Rosaceae</taxon>
        <taxon>Rosoideae</taxon>
        <taxon>Rosoideae incertae sedis</taxon>
        <taxon>Rosa</taxon>
    </lineage>
</organism>